<evidence type="ECO:0000313" key="1">
    <source>
        <dbReference type="EMBL" id="SNY84316.1"/>
    </source>
</evidence>
<dbReference type="Proteomes" id="UP000219565">
    <property type="component" value="Unassembled WGS sequence"/>
</dbReference>
<name>A0A285LKW8_9NOCA</name>
<dbReference type="AlphaFoldDB" id="A0A285LKW8"/>
<dbReference type="RefSeq" id="WP_097245850.1">
    <property type="nucleotide sequence ID" value="NZ_OBEG01000003.1"/>
</dbReference>
<sequence length="112" mass="11970">MATTAPCTDAAGFATVQMPTPGIHAEDEILIAGISIVNRPEGPRRTTEIDGTAFYLAARIKTDADRRITIEIATGCTARHLAELIAYAGHLAYEGSPPNLSDEMWLAIDSDN</sequence>
<reference evidence="1 2" key="1">
    <citation type="submission" date="2017-09" db="EMBL/GenBank/DDBJ databases">
        <authorList>
            <person name="Ehlers B."/>
            <person name="Leendertz F.H."/>
        </authorList>
    </citation>
    <scope>NUCLEOTIDE SEQUENCE [LARGE SCALE GENOMIC DNA]</scope>
    <source>
        <strain evidence="1 2">DSM 45537</strain>
    </source>
</reference>
<gene>
    <name evidence="1" type="ORF">SAMN04244553_3617</name>
</gene>
<protein>
    <submittedName>
        <fullName evidence="1">Uncharacterized protein</fullName>
    </submittedName>
</protein>
<accession>A0A285LKW8</accession>
<organism evidence="1 2">
    <name type="scientific">Nocardia amikacinitolerans</name>
    <dbReference type="NCBI Taxonomy" id="756689"/>
    <lineage>
        <taxon>Bacteria</taxon>
        <taxon>Bacillati</taxon>
        <taxon>Actinomycetota</taxon>
        <taxon>Actinomycetes</taxon>
        <taxon>Mycobacteriales</taxon>
        <taxon>Nocardiaceae</taxon>
        <taxon>Nocardia</taxon>
    </lineage>
</organism>
<proteinExistence type="predicted"/>
<dbReference type="EMBL" id="OBEG01000003">
    <property type="protein sequence ID" value="SNY84316.1"/>
    <property type="molecule type" value="Genomic_DNA"/>
</dbReference>
<evidence type="ECO:0000313" key="2">
    <source>
        <dbReference type="Proteomes" id="UP000219565"/>
    </source>
</evidence>
<keyword evidence="2" id="KW-1185">Reference proteome</keyword>